<dbReference type="Pfam" id="PF13099">
    <property type="entry name" value="DUF3944"/>
    <property type="match status" value="1"/>
</dbReference>
<gene>
    <name evidence="2" type="ORF">FV939_00640</name>
</gene>
<comment type="caution">
    <text evidence="2">The sequence shown here is derived from an EMBL/GenBank/DDBJ whole genome shotgun (WGS) entry which is preliminary data.</text>
</comment>
<name>A0A6H7ZQW4_CAMJU</name>
<sequence length="242" mass="27486">MAYRYDKDLEFLKELSSLELDELVKILTHDKDGKVRFTEELTNNDLYKKHYPDHKEYIELILEEFQKFGGNSILNIFRGGGVLYNEILRDVAKKFDVKFDENESTNSIETSLLCKLIEEELKNSQDENTLRELVNIFELGISNINKQTVVMGLQSLIKIGGFKSYQIAVIVANQVMKVLLGRGLSLAANATLTRALSLFSGPVGWTIMTTWTALDLASPAYRVTIPAVLQIIILRLKHNTKN</sequence>
<dbReference type="AlphaFoldDB" id="A0A6H7ZQW4"/>
<protein>
    <submittedName>
        <fullName evidence="2">DUF3944 domain-containing protein</fullName>
    </submittedName>
</protein>
<dbReference type="EMBL" id="AANLMS010000001">
    <property type="protein sequence ID" value="EDP4115390.1"/>
    <property type="molecule type" value="Genomic_DNA"/>
</dbReference>
<evidence type="ECO:0000313" key="2">
    <source>
        <dbReference type="EMBL" id="EDP4115390.1"/>
    </source>
</evidence>
<reference evidence="2" key="1">
    <citation type="submission" date="2019-08" db="EMBL/GenBank/DDBJ databases">
        <authorList>
            <person name="Ashton P.M."/>
            <person name="Dallman T."/>
            <person name="Nair S."/>
            <person name="De Pinna E."/>
            <person name="Peters T."/>
            <person name="Grant K."/>
        </authorList>
    </citation>
    <scope>NUCLEOTIDE SEQUENCE</scope>
    <source>
        <strain evidence="2">391787</strain>
    </source>
</reference>
<proteinExistence type="predicted"/>
<organism evidence="2">
    <name type="scientific">Campylobacter jejuni</name>
    <dbReference type="NCBI Taxonomy" id="197"/>
    <lineage>
        <taxon>Bacteria</taxon>
        <taxon>Pseudomonadati</taxon>
        <taxon>Campylobacterota</taxon>
        <taxon>Epsilonproteobacteria</taxon>
        <taxon>Campylobacterales</taxon>
        <taxon>Campylobacteraceae</taxon>
        <taxon>Campylobacter</taxon>
    </lineage>
</organism>
<feature type="domain" description="DUF3944" evidence="1">
    <location>
        <begin position="3"/>
        <end position="37"/>
    </location>
</feature>
<evidence type="ECO:0000259" key="1">
    <source>
        <dbReference type="Pfam" id="PF13099"/>
    </source>
</evidence>
<accession>A0A6H7ZQW4</accession>
<dbReference type="InterPro" id="IPR025217">
    <property type="entry name" value="DUF3944"/>
</dbReference>